<reference evidence="1" key="2">
    <citation type="journal article" date="2022" name="New Phytol.">
        <title>Evolutionary transition to the ectomycorrhizal habit in the genomes of a hyperdiverse lineage of mushroom-forming fungi.</title>
        <authorList>
            <person name="Looney B."/>
            <person name="Miyauchi S."/>
            <person name="Morin E."/>
            <person name="Drula E."/>
            <person name="Courty P.E."/>
            <person name="Kohler A."/>
            <person name="Kuo A."/>
            <person name="LaButti K."/>
            <person name="Pangilinan J."/>
            <person name="Lipzen A."/>
            <person name="Riley R."/>
            <person name="Andreopoulos W."/>
            <person name="He G."/>
            <person name="Johnson J."/>
            <person name="Nolan M."/>
            <person name="Tritt A."/>
            <person name="Barry K.W."/>
            <person name="Grigoriev I.V."/>
            <person name="Nagy L.G."/>
            <person name="Hibbett D."/>
            <person name="Henrissat B."/>
            <person name="Matheny P.B."/>
            <person name="Labbe J."/>
            <person name="Martin F.M."/>
        </authorList>
    </citation>
    <scope>NUCLEOTIDE SEQUENCE</scope>
    <source>
        <strain evidence="1">FP105234-sp</strain>
    </source>
</reference>
<gene>
    <name evidence="1" type="ORF">FA95DRAFT_1573857</name>
</gene>
<protein>
    <submittedName>
        <fullName evidence="1">Uncharacterized protein</fullName>
    </submittedName>
</protein>
<name>A0ACB8RN31_9AGAM</name>
<accession>A0ACB8RN31</accession>
<evidence type="ECO:0000313" key="1">
    <source>
        <dbReference type="EMBL" id="KAI0045325.1"/>
    </source>
</evidence>
<dbReference type="Proteomes" id="UP000814033">
    <property type="component" value="Unassembled WGS sequence"/>
</dbReference>
<proteinExistence type="predicted"/>
<dbReference type="EMBL" id="MU275954">
    <property type="protein sequence ID" value="KAI0045325.1"/>
    <property type="molecule type" value="Genomic_DNA"/>
</dbReference>
<keyword evidence="2" id="KW-1185">Reference proteome</keyword>
<sequence>MDGLPMQMSSSAPLDGPAIAIRLAQLDDVPVYTAAITSRSTSICDKELSLENFLAALRTRHSNDVDAILLVKQAIEERYEQEERTVESALRLLRSQRNELAPVSRLPPEILSLVFRFLSDIDPPLLSIKRPGWPTVTHVCQRWRQTALAQCCLWSRIQFDMGERWVRASLARAGSAPLSLMLSLPGRRVFAWEVDVVKATIARAMHFKFRTSRFETADQEEKLLQTPAPMLEGLDARFETDGSLYSSLPATMFGGQVPKLQHLRFAGRLFPWHSPLLKALVTLDMSYVSTSRDHILQRHTFPLETIIAGLQNMQQLERLSFDLVLPLVHTPNDDCADLPSLKFLAINGTLGDIILFLQHTTVPPNTQVTLGLEPSQRYRRVVAQPVIANPVHNDNGLFTNDTPGDKELAAFLRTALSILCRHDASPLRTISKLFVSRGTGDKAALITGSNLPTCVRAYCGDTPLTSAPKLSISFKLAGHAYFWDTPFASATTVRALASAHLQELVIGDPSFDEVNWAALKSMRSLNLRRVEAWGGAAVSFLKLLLPPLQRDGLDIAPPSASSSTATGDVCFLPTVRSVSLRWASFRHLSFPEQDLPRRFARRAALGAPLQTLDIDAPLSIRISTLRGLRVACPKMALTGIEFKRWQEDADEEEEMGSEKSNVSMGGYSRDGDWNYYG</sequence>
<evidence type="ECO:0000313" key="2">
    <source>
        <dbReference type="Proteomes" id="UP000814033"/>
    </source>
</evidence>
<reference evidence="1" key="1">
    <citation type="submission" date="2021-02" db="EMBL/GenBank/DDBJ databases">
        <authorList>
            <consortium name="DOE Joint Genome Institute"/>
            <person name="Ahrendt S."/>
            <person name="Looney B.P."/>
            <person name="Miyauchi S."/>
            <person name="Morin E."/>
            <person name="Drula E."/>
            <person name="Courty P.E."/>
            <person name="Chicoki N."/>
            <person name="Fauchery L."/>
            <person name="Kohler A."/>
            <person name="Kuo A."/>
            <person name="Labutti K."/>
            <person name="Pangilinan J."/>
            <person name="Lipzen A."/>
            <person name="Riley R."/>
            <person name="Andreopoulos W."/>
            <person name="He G."/>
            <person name="Johnson J."/>
            <person name="Barry K.W."/>
            <person name="Grigoriev I.V."/>
            <person name="Nagy L."/>
            <person name="Hibbett D."/>
            <person name="Henrissat B."/>
            <person name="Matheny P.B."/>
            <person name="Labbe J."/>
            <person name="Martin F."/>
        </authorList>
    </citation>
    <scope>NUCLEOTIDE SEQUENCE</scope>
    <source>
        <strain evidence="1">FP105234-sp</strain>
    </source>
</reference>
<organism evidence="1 2">
    <name type="scientific">Auriscalpium vulgare</name>
    <dbReference type="NCBI Taxonomy" id="40419"/>
    <lineage>
        <taxon>Eukaryota</taxon>
        <taxon>Fungi</taxon>
        <taxon>Dikarya</taxon>
        <taxon>Basidiomycota</taxon>
        <taxon>Agaricomycotina</taxon>
        <taxon>Agaricomycetes</taxon>
        <taxon>Russulales</taxon>
        <taxon>Auriscalpiaceae</taxon>
        <taxon>Auriscalpium</taxon>
    </lineage>
</organism>
<comment type="caution">
    <text evidence="1">The sequence shown here is derived from an EMBL/GenBank/DDBJ whole genome shotgun (WGS) entry which is preliminary data.</text>
</comment>